<evidence type="ECO:0008006" key="5">
    <source>
        <dbReference type="Google" id="ProtNLM"/>
    </source>
</evidence>
<keyword evidence="4" id="KW-1185">Reference proteome</keyword>
<dbReference type="InterPro" id="IPR002762">
    <property type="entry name" value="CbiX-like"/>
</dbReference>
<evidence type="ECO:0000313" key="3">
    <source>
        <dbReference type="EMBL" id="AMD92456.1"/>
    </source>
</evidence>
<organism evidence="3 4">
    <name type="scientific">Desulfomicrobium orale DSM 12838</name>
    <dbReference type="NCBI Taxonomy" id="888061"/>
    <lineage>
        <taxon>Bacteria</taxon>
        <taxon>Pseudomonadati</taxon>
        <taxon>Thermodesulfobacteriota</taxon>
        <taxon>Desulfovibrionia</taxon>
        <taxon>Desulfovibrionales</taxon>
        <taxon>Desulfomicrobiaceae</taxon>
        <taxon>Desulfomicrobium</taxon>
    </lineage>
</organism>
<dbReference type="EMBL" id="CP014230">
    <property type="protein sequence ID" value="AMD92456.1"/>
    <property type="molecule type" value="Genomic_DNA"/>
</dbReference>
<reference evidence="4" key="1">
    <citation type="submission" date="2016-02" db="EMBL/GenBank/DDBJ databases">
        <authorList>
            <person name="Holder M.E."/>
            <person name="Ajami N.J."/>
            <person name="Petrosino J.F."/>
        </authorList>
    </citation>
    <scope>NUCLEOTIDE SEQUENCE [LARGE SCALE GENOMIC DNA]</scope>
    <source>
        <strain evidence="4">DSM 12838</strain>
    </source>
</reference>
<dbReference type="InterPro" id="IPR050963">
    <property type="entry name" value="Sirohydro_Cobaltochel/CbiX"/>
</dbReference>
<name>A0A0X8JPG0_9BACT</name>
<dbReference type="Pfam" id="PF01903">
    <property type="entry name" value="CbiX"/>
    <property type="match status" value="1"/>
</dbReference>
<dbReference type="Gene3D" id="3.40.50.1400">
    <property type="match status" value="1"/>
</dbReference>
<dbReference type="Proteomes" id="UP000063964">
    <property type="component" value="Chromosome"/>
</dbReference>
<dbReference type="SUPFAM" id="SSF53800">
    <property type="entry name" value="Chelatase"/>
    <property type="match status" value="1"/>
</dbReference>
<evidence type="ECO:0000256" key="2">
    <source>
        <dbReference type="ARBA" id="ARBA00023239"/>
    </source>
</evidence>
<dbReference type="CDD" id="cd03416">
    <property type="entry name" value="CbiX_SirB_N"/>
    <property type="match status" value="1"/>
</dbReference>
<evidence type="ECO:0000256" key="1">
    <source>
        <dbReference type="ARBA" id="ARBA00022723"/>
    </source>
</evidence>
<dbReference type="KEGG" id="doa:AXF15_04580"/>
<keyword evidence="1" id="KW-0479">Metal-binding</keyword>
<accession>A0A0X8JPG0</accession>
<dbReference type="OrthoDB" id="9797895at2"/>
<dbReference type="PANTHER" id="PTHR33542">
    <property type="entry name" value="SIROHYDROCHLORIN FERROCHELATASE, CHLOROPLASTIC"/>
    <property type="match status" value="1"/>
</dbReference>
<proteinExistence type="predicted"/>
<dbReference type="STRING" id="888061.AXF15_04580"/>
<dbReference type="PANTHER" id="PTHR33542:SF3">
    <property type="entry name" value="SIROHYDROCHLORIN FERROCHELATASE, CHLOROPLASTIC"/>
    <property type="match status" value="1"/>
</dbReference>
<keyword evidence="2" id="KW-0456">Lyase</keyword>
<evidence type="ECO:0000313" key="4">
    <source>
        <dbReference type="Proteomes" id="UP000063964"/>
    </source>
</evidence>
<sequence length="124" mass="14089">MKKTGMIVLGHGSRRREAARQFEEMVRRVAGSLPQVVVVPAFFSLGQPDLPTQVQILESHGCGRIVIMPYFLYNGVHIEKDIPALLAELERRYPHLDFVLQPTLENDPAMERLVLERLQDAITL</sequence>
<dbReference type="AlphaFoldDB" id="A0A0X8JPG0"/>
<protein>
    <recommendedName>
        <fullName evidence="5">Cobalamin biosynthesis protein CbiX</fullName>
    </recommendedName>
</protein>
<dbReference type="GO" id="GO:0046872">
    <property type="term" value="F:metal ion binding"/>
    <property type="evidence" value="ECO:0007669"/>
    <property type="project" value="UniProtKB-KW"/>
</dbReference>
<dbReference type="RefSeq" id="WP_066603905.1">
    <property type="nucleotide sequence ID" value="NZ_CP014230.1"/>
</dbReference>
<dbReference type="GO" id="GO:0016829">
    <property type="term" value="F:lyase activity"/>
    <property type="evidence" value="ECO:0007669"/>
    <property type="project" value="UniProtKB-KW"/>
</dbReference>
<gene>
    <name evidence="3" type="ORF">AXF15_04580</name>
</gene>